<dbReference type="Proteomes" id="UP001648503">
    <property type="component" value="Unassembled WGS sequence"/>
</dbReference>
<protein>
    <recommendedName>
        <fullName evidence="6">HIG1 domain-containing protein</fullName>
    </recommendedName>
</protein>
<comment type="subcellular location">
    <subcellularLocation>
        <location evidence="1">Mitochondrion</location>
    </subcellularLocation>
</comment>
<evidence type="ECO:0000256" key="4">
    <source>
        <dbReference type="ARBA" id="ARBA00023136"/>
    </source>
</evidence>
<keyword evidence="4 5" id="KW-0472">Membrane</keyword>
<evidence type="ECO:0000256" key="5">
    <source>
        <dbReference type="SAM" id="Phobius"/>
    </source>
</evidence>
<evidence type="ECO:0000313" key="8">
    <source>
        <dbReference type="Proteomes" id="UP001648503"/>
    </source>
</evidence>
<name>A0ABQ8EVW2_9FUNG</name>
<organism evidence="7 8">
    <name type="scientific">Batrachochytrium salamandrivorans</name>
    <dbReference type="NCBI Taxonomy" id="1357716"/>
    <lineage>
        <taxon>Eukaryota</taxon>
        <taxon>Fungi</taxon>
        <taxon>Fungi incertae sedis</taxon>
        <taxon>Chytridiomycota</taxon>
        <taxon>Chytridiomycota incertae sedis</taxon>
        <taxon>Chytridiomycetes</taxon>
        <taxon>Rhizophydiales</taxon>
        <taxon>Rhizophydiales incertae sedis</taxon>
        <taxon>Batrachochytrium</taxon>
    </lineage>
</organism>
<feature type="domain" description="HIG1" evidence="6">
    <location>
        <begin position="132"/>
        <end position="178"/>
    </location>
</feature>
<comment type="caution">
    <text evidence="7">The sequence shown here is derived from an EMBL/GenBank/DDBJ whole genome shotgun (WGS) entry which is preliminary data.</text>
</comment>
<evidence type="ECO:0000313" key="7">
    <source>
        <dbReference type="EMBL" id="KAH6587579.1"/>
    </source>
</evidence>
<keyword evidence="2 5" id="KW-0812">Transmembrane</keyword>
<keyword evidence="3 5" id="KW-1133">Transmembrane helix</keyword>
<dbReference type="PANTHER" id="PTHR28018:SF3">
    <property type="entry name" value="RESPIRATORY SUPERCOMPLEX FACTOR 2, MITOCHONDRIAL"/>
    <property type="match status" value="1"/>
</dbReference>
<dbReference type="PANTHER" id="PTHR28018">
    <property type="entry name" value="RESPIRATORY SUPERCOMPLEX FACTOR 2, MITOCHONDRIAL"/>
    <property type="match status" value="1"/>
</dbReference>
<reference evidence="7 8" key="1">
    <citation type="submission" date="2021-02" db="EMBL/GenBank/DDBJ databases">
        <title>Variation within the Batrachochytrium salamandrivorans European outbreak.</title>
        <authorList>
            <person name="Kelly M."/>
            <person name="Pasmans F."/>
            <person name="Shea T.P."/>
            <person name="Munoz J.F."/>
            <person name="Carranza S."/>
            <person name="Cuomo C.A."/>
            <person name="Martel A."/>
        </authorList>
    </citation>
    <scope>NUCLEOTIDE SEQUENCE [LARGE SCALE GENOMIC DNA]</scope>
    <source>
        <strain evidence="7 8">AMFP18/2</strain>
    </source>
</reference>
<dbReference type="InterPro" id="IPR007667">
    <property type="entry name" value="Hypoxia_induced_domain"/>
</dbReference>
<dbReference type="InterPro" id="IPR040153">
    <property type="entry name" value="Rcf2"/>
</dbReference>
<evidence type="ECO:0000256" key="1">
    <source>
        <dbReference type="ARBA" id="ARBA00004173"/>
    </source>
</evidence>
<feature type="transmembrane region" description="Helical" evidence="5">
    <location>
        <begin position="31"/>
        <end position="54"/>
    </location>
</feature>
<feature type="transmembrane region" description="Helical" evidence="5">
    <location>
        <begin position="175"/>
        <end position="194"/>
    </location>
</feature>
<dbReference type="EMBL" id="JAFCIX010000555">
    <property type="protein sequence ID" value="KAH6587579.1"/>
    <property type="molecule type" value="Genomic_DNA"/>
</dbReference>
<keyword evidence="8" id="KW-1185">Reference proteome</keyword>
<evidence type="ECO:0000256" key="3">
    <source>
        <dbReference type="ARBA" id="ARBA00022989"/>
    </source>
</evidence>
<dbReference type="Pfam" id="PF04588">
    <property type="entry name" value="HIG_1_N"/>
    <property type="match status" value="1"/>
</dbReference>
<feature type="transmembrane region" description="Helical" evidence="5">
    <location>
        <begin position="137"/>
        <end position="154"/>
    </location>
</feature>
<evidence type="ECO:0000256" key="2">
    <source>
        <dbReference type="ARBA" id="ARBA00022692"/>
    </source>
</evidence>
<evidence type="ECO:0000259" key="6">
    <source>
        <dbReference type="Pfam" id="PF04588"/>
    </source>
</evidence>
<gene>
    <name evidence="7" type="ORF">BASA50_011184</name>
</gene>
<sequence length="213" mass="23261">MTATDTPADTSAAASASAVPLLLSPEDQLNWVLIQGAKSSLLWGSLGAAGHLLAYRTLPVYKKLSLPFRSFLLIAVPMAAFFTTTDRAAMDADRVRAQRFSITSEDELTIKEYNPLANSDSKIDQIKNFLVQNKYSALGYTWLGTVGISLAYNFGQRNVPMAQKLINSRMVAQTMVLLGFAGLAALSATTSPIVKIDPHFERIIHQENQTKSH</sequence>
<feature type="transmembrane region" description="Helical" evidence="5">
    <location>
        <begin position="66"/>
        <end position="84"/>
    </location>
</feature>
<proteinExistence type="predicted"/>
<accession>A0ABQ8EVW2</accession>